<protein>
    <recommendedName>
        <fullName evidence="1">Sacsin/Nov domain-containing protein</fullName>
    </recommendedName>
</protein>
<evidence type="ECO:0000313" key="2">
    <source>
        <dbReference type="EMBL" id="CAE0365749.1"/>
    </source>
</evidence>
<dbReference type="Pfam" id="PF25794">
    <property type="entry name" value="SACS"/>
    <property type="match status" value="1"/>
</dbReference>
<reference evidence="2" key="1">
    <citation type="submission" date="2021-01" db="EMBL/GenBank/DDBJ databases">
        <authorList>
            <person name="Corre E."/>
            <person name="Pelletier E."/>
            <person name="Niang G."/>
            <person name="Scheremetjew M."/>
            <person name="Finn R."/>
            <person name="Kale V."/>
            <person name="Holt S."/>
            <person name="Cochrane G."/>
            <person name="Meng A."/>
            <person name="Brown T."/>
            <person name="Cohen L."/>
        </authorList>
    </citation>
    <scope>NUCLEOTIDE SEQUENCE</scope>
    <source>
        <strain evidence="2">CCMP1510</strain>
    </source>
</reference>
<dbReference type="PANTHER" id="PTHR15600">
    <property type="entry name" value="SACSIN"/>
    <property type="match status" value="1"/>
</dbReference>
<feature type="domain" description="Sacsin/Nov" evidence="1">
    <location>
        <begin position="16"/>
        <end position="239"/>
    </location>
</feature>
<gene>
    <name evidence="2" type="ORF">ALAG00032_LOCUS6493</name>
</gene>
<dbReference type="PANTHER" id="PTHR15600:SF42">
    <property type="entry name" value="SACSIN"/>
    <property type="match status" value="1"/>
</dbReference>
<dbReference type="EMBL" id="HBIJ01009240">
    <property type="protein sequence ID" value="CAE0365749.1"/>
    <property type="molecule type" value="Transcribed_RNA"/>
</dbReference>
<accession>A0A7S3NGA5</accession>
<organism evidence="2">
    <name type="scientific">Aureoumbra lagunensis</name>
    <dbReference type="NCBI Taxonomy" id="44058"/>
    <lineage>
        <taxon>Eukaryota</taxon>
        <taxon>Sar</taxon>
        <taxon>Stramenopiles</taxon>
        <taxon>Ochrophyta</taxon>
        <taxon>Pelagophyceae</taxon>
        <taxon>Pelagomonadales</taxon>
        <taxon>Aureoumbra</taxon>
    </lineage>
</organism>
<sequence length="1834" mass="206790">MSSDSKGKTAFGQYQTLTTTLKTILQDYQPSQLLSEQLQNADDAGSRVFAVNLDVNYYGKEKLASPALADWQGPALCCFDDAEFSANDLASICRVGEGSKQLDPTKTGQFGLGFNSCYYITDTPSFITGKKFALFDPHASHGLNGCGALFDLDKTPDDHVNAFAASFPEYFDGKHWLTKTRKGTIFRFPLRTEKNVSLLRPNNGQISVDECWTDVVEPFLISLPSSLLFLNSVQRVRVYRGGELIREAHSTICNTPDKNPRAQLFAAVHERWQMGILYKKPIPNCTSYELELSLTEGTKKSTSRWLIAMKLATEMAALSFCAQVLKHHSRALLPYAAVALPLLNSEKINGRLYVTLPTPLYTGFPLHIDARYELSRDRNALRVVSTAVRGKYRSEKLEHARAHWNGCLMPELIAAAYTNALISARQSVNSYLPVTTPAIDHFTRPIVDSLYGRLMKKNPCILHTVVIEKVLTSPADALYIRRHSPNDVEDFRQTTDCAHILATIGCPIVCLDSPQGFLNLSKDDRLFSPSVAAAWLRRSGAVVPVPSAQDVLAYILRGIQENDEILVGVHTITRRDFAETGAVVAIDDSQQKNTPLYLDDDIGSGAMLLGHRSDLFVSDACAKLLLSLGHTRLPRFSISEHALPLLLPAHWRGRRTASRDAEQTLLLRKIWRAIAALSRVDREQTLARLGEWPLIPCAGNEVANLDAAILLPNPLTLSDESDDLAVAALAALGVLVADVSALDSFDIIQTTSLLSAEGVLDALNRLGKKSIHDWSAIGFEARDALLSVIGRDFNNLDDERADFLAQLPLFSSYGCECRVPLCAEINERFQFPTNGFVHTFDDDTLLYENLLNKPKNQFHALIYARLGVRELPLAVLWRRLLDERRWCRLSINYRLELLKGLRRDYELMIDQYINAQHKFADWLADTPLLWCDDNPSELFPLSKALDPQEPLHSRFWPRRLPPAELSTFEWLPFLTRAGLRLKVARESIFEAATLVDQSSQRGKVEADDVEKAKLIVDALFSATSTAVMPVLDEAWLEKIGKLRFAQARYTKSKLVAFCGNVCPFVGALREHYSSFSRRTIISLPSITPRVTVIRALGAYLSAPFEDVAHHLVYLAKHHSSTLSEDSSEPAEYQLSLVEQLGCCYESLGYGLLQDSDTEKKDRLQEIIKDIPIIALRKKQRSHALQMVKPVQIFFKLPENEDAIPYAYSLDRACDAFVSASTRTPIAKYLGCGTERPSFVQIKKWLQSIVSPVSDPKELEAAVALAKMVFKYYGDNQMKETLLLPDEYGIMRAATEICCFDVPWLSERLDRSKLQIVSSKLDSDIAKFLGAKPLSRVLVERSVGQYSAATEITEDEIFKWQHNLRSCAFAAALRRVSSTQQEKSNHLTIHTQRLLGLREAEIRPTTILRSRFFLYERDVTKEEIGSQAIIVIENSIPIVYILVKSSELSEYYWQRRCKAAIGIALDRFLGPNVIRDRAIVGELLSVSDVIEMNHILDMYEVPSFELDLRLGSSWESEEDGLSLEPIDDAQRLSVGDLVIVNNLQPAVYGKILSFQNNSWLVAVAPDLSEVREIKDSVHFVQPRAVARKEAQPCTFYRGARGWESTEAAARARIVQRQRNAAVENEPEGIDDILVMDNIVNPKLSQSKIQKVVRKTRISPGFDLVRIGNFPRRGCDGAKEVAYFHHKTSVYQVYEDPSFQCFIKQCCVVLDDVSSSVFGYDTALIALFYQPNAVSRFVRQKLLFNIYPIEQFKKKLNDENPVDIRRYAYPYCYFFGLCVHKLAHFFDVVHGTRHEFFMNEYRVHYALHFIQLLIRRGFDPESVEREYGHLIHSEVF</sequence>
<dbReference type="InterPro" id="IPR058210">
    <property type="entry name" value="SACS/Nov_dom"/>
</dbReference>
<dbReference type="NCBIfam" id="NF047352">
    <property type="entry name" value="P_loop_sacsin"/>
    <property type="match status" value="1"/>
</dbReference>
<dbReference type="SUPFAM" id="SSF55874">
    <property type="entry name" value="ATPase domain of HSP90 chaperone/DNA topoisomerase II/histidine kinase"/>
    <property type="match status" value="1"/>
</dbReference>
<dbReference type="InterPro" id="IPR052972">
    <property type="entry name" value="Sacsin_chaperone_reg"/>
</dbReference>
<dbReference type="InterPro" id="IPR036890">
    <property type="entry name" value="HATPase_C_sf"/>
</dbReference>
<dbReference type="GO" id="GO:0030544">
    <property type="term" value="F:Hsp70 protein binding"/>
    <property type="evidence" value="ECO:0007669"/>
    <property type="project" value="TreeGrafter"/>
</dbReference>
<proteinExistence type="predicted"/>
<name>A0A7S3NGA5_9STRA</name>
<evidence type="ECO:0000259" key="1">
    <source>
        <dbReference type="Pfam" id="PF25794"/>
    </source>
</evidence>